<feature type="transmembrane region" description="Helical" evidence="6">
    <location>
        <begin position="117"/>
        <end position="144"/>
    </location>
</feature>
<evidence type="ECO:0000256" key="1">
    <source>
        <dbReference type="ARBA" id="ARBA00004651"/>
    </source>
</evidence>
<keyword evidence="8" id="KW-1185">Reference proteome</keyword>
<evidence type="ECO:0000256" key="5">
    <source>
        <dbReference type="ARBA" id="ARBA00023136"/>
    </source>
</evidence>
<proteinExistence type="predicted"/>
<protein>
    <submittedName>
        <fullName evidence="7">Amino acid transporter</fullName>
    </submittedName>
</protein>
<keyword evidence="3 6" id="KW-0812">Transmembrane</keyword>
<dbReference type="InterPro" id="IPR002293">
    <property type="entry name" value="AA/rel_permease1"/>
</dbReference>
<feature type="transmembrane region" description="Helical" evidence="6">
    <location>
        <begin position="196"/>
        <end position="216"/>
    </location>
</feature>
<keyword evidence="5 6" id="KW-0472">Membrane</keyword>
<comment type="subcellular location">
    <subcellularLocation>
        <location evidence="1">Cell membrane</location>
        <topology evidence="1">Multi-pass membrane protein</topology>
    </subcellularLocation>
</comment>
<reference evidence="8" key="1">
    <citation type="submission" date="2016-10" db="EMBL/GenBank/DDBJ databases">
        <authorList>
            <person name="Varghese N."/>
            <person name="Submissions S."/>
        </authorList>
    </citation>
    <scope>NUCLEOTIDE SEQUENCE [LARGE SCALE GENOMIC DNA]</scope>
    <source>
        <strain evidence="8">DSM 1565</strain>
    </source>
</reference>
<feature type="transmembrane region" description="Helical" evidence="6">
    <location>
        <begin position="52"/>
        <end position="72"/>
    </location>
</feature>
<dbReference type="InterPro" id="IPR050367">
    <property type="entry name" value="APC_superfamily"/>
</dbReference>
<sequence>MVAEAPTDAKQPSLRRSIGTTQLALYALGSMIGSGIYGLIGKAAGEAGSAVWLSFLVALVAALLTSLSYASLGSRYPRAGGAAYVTDRAFRRPSLSFTIGLALVASGLTSIATQSKIFAAILADMAGIEALPPAAIAAGFLLILSGIVFRGIRESMWVNVVCTLMEVSGLLLVIASGMSYWGTVSYFETPPDRADFGLPLIVLQASVLTFFAFIGFEDAVNVAEECRDPARTIPRGLVIATLAAAVLYVAVSVTAVSVLPWQELAAAPSPLTAVMQRTLPDMPAGLMSFIALFSVANTALVNYVTASRLIYGMSGQGLLPGFMGRVHQTRRTPHIAIWLLFALLLLLIMVGDIADLAAATVLLLLVVFISVNASLIVLKRRQGEAPGQFEIPLILPIAGIVVCAGLLVTRMASTDWRAPAVAGALLAAILGFYLVLRMMKLTVR</sequence>
<dbReference type="Gene3D" id="1.20.1740.10">
    <property type="entry name" value="Amino acid/polyamine transporter I"/>
    <property type="match status" value="1"/>
</dbReference>
<dbReference type="GO" id="GO:0005886">
    <property type="term" value="C:plasma membrane"/>
    <property type="evidence" value="ECO:0007669"/>
    <property type="project" value="UniProtKB-SubCell"/>
</dbReference>
<dbReference type="Pfam" id="PF13520">
    <property type="entry name" value="AA_permease_2"/>
    <property type="match status" value="1"/>
</dbReference>
<name>A0A1I7MZQ6_9HYPH</name>
<evidence type="ECO:0000313" key="8">
    <source>
        <dbReference type="Proteomes" id="UP000199423"/>
    </source>
</evidence>
<evidence type="ECO:0000256" key="4">
    <source>
        <dbReference type="ARBA" id="ARBA00022989"/>
    </source>
</evidence>
<keyword evidence="2" id="KW-1003">Cell membrane</keyword>
<organism evidence="7 8">
    <name type="scientific">Hyphomicrobium facile</name>
    <dbReference type="NCBI Taxonomy" id="51670"/>
    <lineage>
        <taxon>Bacteria</taxon>
        <taxon>Pseudomonadati</taxon>
        <taxon>Pseudomonadota</taxon>
        <taxon>Alphaproteobacteria</taxon>
        <taxon>Hyphomicrobiales</taxon>
        <taxon>Hyphomicrobiaceae</taxon>
        <taxon>Hyphomicrobium</taxon>
    </lineage>
</organism>
<feature type="transmembrane region" description="Helical" evidence="6">
    <location>
        <begin position="356"/>
        <end position="378"/>
    </location>
</feature>
<dbReference type="PIRSF" id="PIRSF006060">
    <property type="entry name" value="AA_transporter"/>
    <property type="match status" value="1"/>
</dbReference>
<feature type="transmembrane region" description="Helical" evidence="6">
    <location>
        <begin position="93"/>
        <end position="111"/>
    </location>
</feature>
<accession>A0A1I7MZQ6</accession>
<keyword evidence="4 6" id="KW-1133">Transmembrane helix</keyword>
<feature type="transmembrane region" description="Helical" evidence="6">
    <location>
        <begin position="282"/>
        <end position="311"/>
    </location>
</feature>
<dbReference type="PANTHER" id="PTHR42770:SF11">
    <property type="entry name" value="INNER MEMBRANE TRANSPORT PROTEIN YBAT"/>
    <property type="match status" value="1"/>
</dbReference>
<dbReference type="AlphaFoldDB" id="A0A1I7MZQ6"/>
<feature type="transmembrane region" description="Helical" evidence="6">
    <location>
        <begin position="332"/>
        <end position="350"/>
    </location>
</feature>
<gene>
    <name evidence="7" type="ORF">SAMN04488557_0873</name>
</gene>
<feature type="transmembrane region" description="Helical" evidence="6">
    <location>
        <begin position="390"/>
        <end position="412"/>
    </location>
</feature>
<dbReference type="PANTHER" id="PTHR42770">
    <property type="entry name" value="AMINO ACID TRANSPORTER-RELATED"/>
    <property type="match status" value="1"/>
</dbReference>
<dbReference type="Proteomes" id="UP000199423">
    <property type="component" value="Unassembled WGS sequence"/>
</dbReference>
<feature type="transmembrane region" description="Helical" evidence="6">
    <location>
        <begin position="418"/>
        <end position="436"/>
    </location>
</feature>
<dbReference type="EMBL" id="FPCH01000001">
    <property type="protein sequence ID" value="SFV27891.1"/>
    <property type="molecule type" value="Genomic_DNA"/>
</dbReference>
<evidence type="ECO:0000256" key="2">
    <source>
        <dbReference type="ARBA" id="ARBA00022475"/>
    </source>
</evidence>
<evidence type="ECO:0000256" key="6">
    <source>
        <dbReference type="SAM" id="Phobius"/>
    </source>
</evidence>
<feature type="transmembrane region" description="Helical" evidence="6">
    <location>
        <begin position="237"/>
        <end position="262"/>
    </location>
</feature>
<evidence type="ECO:0000313" key="7">
    <source>
        <dbReference type="EMBL" id="SFV27891.1"/>
    </source>
</evidence>
<dbReference type="STRING" id="51670.SAMN04488557_0873"/>
<dbReference type="GO" id="GO:0022857">
    <property type="term" value="F:transmembrane transporter activity"/>
    <property type="evidence" value="ECO:0007669"/>
    <property type="project" value="InterPro"/>
</dbReference>
<feature type="transmembrane region" description="Helical" evidence="6">
    <location>
        <begin position="23"/>
        <end position="40"/>
    </location>
</feature>
<evidence type="ECO:0000256" key="3">
    <source>
        <dbReference type="ARBA" id="ARBA00022692"/>
    </source>
</evidence>
<feature type="transmembrane region" description="Helical" evidence="6">
    <location>
        <begin position="156"/>
        <end position="176"/>
    </location>
</feature>